<protein>
    <recommendedName>
        <fullName evidence="5">C3H1-type domain-containing protein</fullName>
    </recommendedName>
</protein>
<evidence type="ECO:0000313" key="6">
    <source>
        <dbReference type="EMBL" id="KAH7362896.1"/>
    </source>
</evidence>
<keyword evidence="3 4" id="KW-0862">Zinc</keyword>
<evidence type="ECO:0000256" key="3">
    <source>
        <dbReference type="ARBA" id="ARBA00022833"/>
    </source>
</evidence>
<dbReference type="GO" id="GO:0008270">
    <property type="term" value="F:zinc ion binding"/>
    <property type="evidence" value="ECO:0007669"/>
    <property type="project" value="UniProtKB-KW"/>
</dbReference>
<evidence type="ECO:0000256" key="2">
    <source>
        <dbReference type="ARBA" id="ARBA00022771"/>
    </source>
</evidence>
<comment type="caution">
    <text evidence="6">The sequence shown here is derived from an EMBL/GenBank/DDBJ whole genome shotgun (WGS) entry which is preliminary data.</text>
</comment>
<keyword evidence="2 4" id="KW-0863">Zinc-finger</keyword>
<accession>A0A8K0TK04</accession>
<organism evidence="6 7">
    <name type="scientific">Plectosphaerella cucumerina</name>
    <dbReference type="NCBI Taxonomy" id="40658"/>
    <lineage>
        <taxon>Eukaryota</taxon>
        <taxon>Fungi</taxon>
        <taxon>Dikarya</taxon>
        <taxon>Ascomycota</taxon>
        <taxon>Pezizomycotina</taxon>
        <taxon>Sordariomycetes</taxon>
        <taxon>Hypocreomycetidae</taxon>
        <taxon>Glomerellales</taxon>
        <taxon>Plectosphaerellaceae</taxon>
        <taxon>Plectosphaerella</taxon>
    </lineage>
</organism>
<keyword evidence="1 4" id="KW-0479">Metal-binding</keyword>
<dbReference type="SUPFAM" id="SSF90229">
    <property type="entry name" value="CCCH zinc finger"/>
    <property type="match status" value="1"/>
</dbReference>
<feature type="zinc finger region" description="C3H1-type" evidence="4">
    <location>
        <begin position="46"/>
        <end position="73"/>
    </location>
</feature>
<proteinExistence type="predicted"/>
<dbReference type="InterPro" id="IPR036855">
    <property type="entry name" value="Znf_CCCH_sf"/>
</dbReference>
<sequence>MADSTILCNSLVPGIKDNHGPETHTLETYYYGPVAPCQGNHNFTRSKNHGICKYWEHGRCREGANCSFIHLRWKMLRDENSANGIKKVIDGIWYTNAHRDICRFREPVEQNPDGTLRYNGALLYTPHDHISIMFDPYQETKIHRVLDCSVLNHLNINYIPPEDREHHHEPLTAKWWEQWRFAAAKRMLWIQWL</sequence>
<dbReference type="Gene3D" id="4.10.1000.10">
    <property type="entry name" value="Zinc finger, CCCH-type"/>
    <property type="match status" value="1"/>
</dbReference>
<evidence type="ECO:0000256" key="1">
    <source>
        <dbReference type="ARBA" id="ARBA00022723"/>
    </source>
</evidence>
<reference evidence="6" key="1">
    <citation type="journal article" date="2021" name="Nat. Commun.">
        <title>Genetic determinants of endophytism in the Arabidopsis root mycobiome.</title>
        <authorList>
            <person name="Mesny F."/>
            <person name="Miyauchi S."/>
            <person name="Thiergart T."/>
            <person name="Pickel B."/>
            <person name="Atanasova L."/>
            <person name="Karlsson M."/>
            <person name="Huettel B."/>
            <person name="Barry K.W."/>
            <person name="Haridas S."/>
            <person name="Chen C."/>
            <person name="Bauer D."/>
            <person name="Andreopoulos W."/>
            <person name="Pangilinan J."/>
            <person name="LaButti K."/>
            <person name="Riley R."/>
            <person name="Lipzen A."/>
            <person name="Clum A."/>
            <person name="Drula E."/>
            <person name="Henrissat B."/>
            <person name="Kohler A."/>
            <person name="Grigoriev I.V."/>
            <person name="Martin F.M."/>
            <person name="Hacquard S."/>
        </authorList>
    </citation>
    <scope>NUCLEOTIDE SEQUENCE</scope>
    <source>
        <strain evidence="6">MPI-CAGE-AT-0016</strain>
    </source>
</reference>
<dbReference type="PROSITE" id="PS50103">
    <property type="entry name" value="ZF_C3H1"/>
    <property type="match status" value="1"/>
</dbReference>
<dbReference type="AlphaFoldDB" id="A0A8K0TK04"/>
<feature type="domain" description="C3H1-type" evidence="5">
    <location>
        <begin position="46"/>
        <end position="73"/>
    </location>
</feature>
<name>A0A8K0TK04_9PEZI</name>
<dbReference type="Proteomes" id="UP000813385">
    <property type="component" value="Unassembled WGS sequence"/>
</dbReference>
<keyword evidence="7" id="KW-1185">Reference proteome</keyword>
<evidence type="ECO:0000256" key="4">
    <source>
        <dbReference type="PROSITE-ProRule" id="PRU00723"/>
    </source>
</evidence>
<evidence type="ECO:0000259" key="5">
    <source>
        <dbReference type="PROSITE" id="PS50103"/>
    </source>
</evidence>
<dbReference type="InterPro" id="IPR000571">
    <property type="entry name" value="Znf_CCCH"/>
</dbReference>
<evidence type="ECO:0000313" key="7">
    <source>
        <dbReference type="Proteomes" id="UP000813385"/>
    </source>
</evidence>
<gene>
    <name evidence="6" type="ORF">B0T11DRAFT_318467</name>
</gene>
<dbReference type="EMBL" id="JAGPXD010000003">
    <property type="protein sequence ID" value="KAH7362896.1"/>
    <property type="molecule type" value="Genomic_DNA"/>
</dbReference>